<organism evidence="2 3">
    <name type="scientific">Allomyces macrogynus (strain ATCC 38327)</name>
    <name type="common">Allomyces javanicus var. macrogynus</name>
    <dbReference type="NCBI Taxonomy" id="578462"/>
    <lineage>
        <taxon>Eukaryota</taxon>
        <taxon>Fungi</taxon>
        <taxon>Fungi incertae sedis</taxon>
        <taxon>Blastocladiomycota</taxon>
        <taxon>Blastocladiomycetes</taxon>
        <taxon>Blastocladiales</taxon>
        <taxon>Blastocladiaceae</taxon>
        <taxon>Allomyces</taxon>
    </lineage>
</organism>
<feature type="region of interest" description="Disordered" evidence="1">
    <location>
        <begin position="313"/>
        <end position="350"/>
    </location>
</feature>
<dbReference type="EMBL" id="GG745388">
    <property type="protein sequence ID" value="KNE73129.1"/>
    <property type="molecule type" value="Genomic_DNA"/>
</dbReference>
<feature type="region of interest" description="Disordered" evidence="1">
    <location>
        <begin position="143"/>
        <end position="171"/>
    </location>
</feature>
<sequence>MRAEFAGTVPGHGGALGSLLAFVDPTEASQPDSAALASSPSLDALPSVLRLLDQKDRADRLRTWQRRKRAQHAPTENSPTRSASPTKASPTLAARPRSTSRPAAHSAPSTPKRSAPTPSKPPATVRDSPEVRIARARVAFEAWSDRKSHDSAAQHASAELAHRTQDAQRTARAQAATKAYVSWQNAHGGHPDGRPRLAAGPTKRYIPPAAASTASLTSPSPATANITFAALFPPPPTRCEQRAHAAAADLCSPPAMFAELAAYQQQHPDYLRRYPHLVARAGAAVGNVYSDPEAAVHRAKLVGAKWERLAAGYKKATGQSRVGTKASARRDHRASSKPATPSGSHGRPSA</sequence>
<reference evidence="3" key="2">
    <citation type="submission" date="2009-11" db="EMBL/GenBank/DDBJ databases">
        <title>The Genome Sequence of Allomyces macrogynus strain ATCC 38327.</title>
        <authorList>
            <consortium name="The Broad Institute Genome Sequencing Platform"/>
            <person name="Russ C."/>
            <person name="Cuomo C."/>
            <person name="Shea T."/>
            <person name="Young S.K."/>
            <person name="Zeng Q."/>
            <person name="Koehrsen M."/>
            <person name="Haas B."/>
            <person name="Borodovsky M."/>
            <person name="Guigo R."/>
            <person name="Alvarado L."/>
            <person name="Berlin A."/>
            <person name="Borenstein D."/>
            <person name="Chen Z."/>
            <person name="Engels R."/>
            <person name="Freedman E."/>
            <person name="Gellesch M."/>
            <person name="Goldberg J."/>
            <person name="Griggs A."/>
            <person name="Gujja S."/>
            <person name="Heiman D."/>
            <person name="Hepburn T."/>
            <person name="Howarth C."/>
            <person name="Jen D."/>
            <person name="Larson L."/>
            <person name="Lewis B."/>
            <person name="Mehta T."/>
            <person name="Park D."/>
            <person name="Pearson M."/>
            <person name="Roberts A."/>
            <person name="Saif S."/>
            <person name="Shenoy N."/>
            <person name="Sisk P."/>
            <person name="Stolte C."/>
            <person name="Sykes S."/>
            <person name="Walk T."/>
            <person name="White J."/>
            <person name="Yandava C."/>
            <person name="Burger G."/>
            <person name="Gray M.W."/>
            <person name="Holland P.W.H."/>
            <person name="King N."/>
            <person name="Lang F.B.F."/>
            <person name="Roger A.J."/>
            <person name="Ruiz-Trillo I."/>
            <person name="Lander E."/>
            <person name="Nusbaum C."/>
        </authorList>
    </citation>
    <scope>NUCLEOTIDE SEQUENCE [LARGE SCALE GENOMIC DNA]</scope>
    <source>
        <strain evidence="3">ATCC 38327</strain>
    </source>
</reference>
<proteinExistence type="predicted"/>
<protein>
    <submittedName>
        <fullName evidence="2">Uncharacterized protein</fullName>
    </submittedName>
</protein>
<feature type="compositionally biased region" description="Polar residues" evidence="1">
    <location>
        <begin position="74"/>
        <end position="89"/>
    </location>
</feature>
<dbReference type="OrthoDB" id="10409406at2759"/>
<reference evidence="2 3" key="1">
    <citation type="submission" date="2009-11" db="EMBL/GenBank/DDBJ databases">
        <title>Annotation of Allomyces macrogynus ATCC 38327.</title>
        <authorList>
            <consortium name="The Broad Institute Genome Sequencing Platform"/>
            <person name="Russ C."/>
            <person name="Cuomo C."/>
            <person name="Burger G."/>
            <person name="Gray M.W."/>
            <person name="Holland P.W.H."/>
            <person name="King N."/>
            <person name="Lang F.B.F."/>
            <person name="Roger A.J."/>
            <person name="Ruiz-Trillo I."/>
            <person name="Young S.K."/>
            <person name="Zeng Q."/>
            <person name="Gargeya S."/>
            <person name="Fitzgerald M."/>
            <person name="Haas B."/>
            <person name="Abouelleil A."/>
            <person name="Alvarado L."/>
            <person name="Arachchi H.M."/>
            <person name="Berlin A."/>
            <person name="Chapman S.B."/>
            <person name="Gearin G."/>
            <person name="Goldberg J."/>
            <person name="Griggs A."/>
            <person name="Gujja S."/>
            <person name="Hansen M."/>
            <person name="Heiman D."/>
            <person name="Howarth C."/>
            <person name="Larimer J."/>
            <person name="Lui A."/>
            <person name="MacDonald P.J.P."/>
            <person name="McCowen C."/>
            <person name="Montmayeur A."/>
            <person name="Murphy C."/>
            <person name="Neiman D."/>
            <person name="Pearson M."/>
            <person name="Priest M."/>
            <person name="Roberts A."/>
            <person name="Saif S."/>
            <person name="Shea T."/>
            <person name="Sisk P."/>
            <person name="Stolte C."/>
            <person name="Sykes S."/>
            <person name="Wortman J."/>
            <person name="Nusbaum C."/>
            <person name="Birren B."/>
        </authorList>
    </citation>
    <scope>NUCLEOTIDE SEQUENCE [LARGE SCALE GENOMIC DNA]</scope>
    <source>
        <strain evidence="2 3">ATCC 38327</strain>
    </source>
</reference>
<evidence type="ECO:0000313" key="2">
    <source>
        <dbReference type="EMBL" id="KNE73129.1"/>
    </source>
</evidence>
<evidence type="ECO:0000256" key="1">
    <source>
        <dbReference type="SAM" id="MobiDB-lite"/>
    </source>
</evidence>
<accession>A0A0L0TEW9</accession>
<dbReference type="AlphaFoldDB" id="A0A0L0TEW9"/>
<name>A0A0L0TEW9_ALLM3</name>
<evidence type="ECO:0000313" key="3">
    <source>
        <dbReference type="Proteomes" id="UP000054350"/>
    </source>
</evidence>
<dbReference type="Proteomes" id="UP000054350">
    <property type="component" value="Unassembled WGS sequence"/>
</dbReference>
<gene>
    <name evidence="2" type="ORF">AMAG_17278</name>
</gene>
<feature type="compositionally biased region" description="Low complexity" evidence="1">
    <location>
        <begin position="93"/>
        <end position="111"/>
    </location>
</feature>
<keyword evidence="3" id="KW-1185">Reference proteome</keyword>
<feature type="compositionally biased region" description="Basic and acidic residues" evidence="1">
    <location>
        <begin position="143"/>
        <end position="152"/>
    </location>
</feature>
<feature type="region of interest" description="Disordered" evidence="1">
    <location>
        <begin position="64"/>
        <end position="131"/>
    </location>
</feature>
<dbReference type="VEuPathDB" id="FungiDB:AMAG_17278"/>
<feature type="region of interest" description="Disordered" evidence="1">
    <location>
        <begin position="184"/>
        <end position="203"/>
    </location>
</feature>